<feature type="compositionally biased region" description="Polar residues" evidence="2">
    <location>
        <begin position="218"/>
        <end position="240"/>
    </location>
</feature>
<feature type="compositionally biased region" description="Pro residues" evidence="2">
    <location>
        <begin position="194"/>
        <end position="204"/>
    </location>
</feature>
<protein>
    <recommendedName>
        <fullName evidence="5">BZIP domain-containing protein</fullName>
    </recommendedName>
</protein>
<reference evidence="3 4" key="1">
    <citation type="journal article" date="2012" name="Genome Biol.">
        <title>Genome and low-iron response of an oceanic diatom adapted to chronic iron limitation.</title>
        <authorList>
            <person name="Lommer M."/>
            <person name="Specht M."/>
            <person name="Roy A.S."/>
            <person name="Kraemer L."/>
            <person name="Andreson R."/>
            <person name="Gutowska M.A."/>
            <person name="Wolf J."/>
            <person name="Bergner S.V."/>
            <person name="Schilhabel M.B."/>
            <person name="Klostermeier U.C."/>
            <person name="Beiko R.G."/>
            <person name="Rosenstiel P."/>
            <person name="Hippler M."/>
            <person name="Laroche J."/>
        </authorList>
    </citation>
    <scope>NUCLEOTIDE SEQUENCE [LARGE SCALE GENOMIC DNA]</scope>
    <source>
        <strain evidence="3 4">CCMP1005</strain>
    </source>
</reference>
<feature type="compositionally biased region" description="Basic and acidic residues" evidence="2">
    <location>
        <begin position="251"/>
        <end position="261"/>
    </location>
</feature>
<feature type="region of interest" description="Disordered" evidence="2">
    <location>
        <begin position="1"/>
        <end position="41"/>
    </location>
</feature>
<name>K0RRP4_THAOC</name>
<feature type="compositionally biased region" description="Acidic residues" evidence="2">
    <location>
        <begin position="139"/>
        <end position="151"/>
    </location>
</feature>
<keyword evidence="1" id="KW-0175">Coiled coil</keyword>
<evidence type="ECO:0000313" key="4">
    <source>
        <dbReference type="Proteomes" id="UP000266841"/>
    </source>
</evidence>
<evidence type="ECO:0000256" key="2">
    <source>
        <dbReference type="SAM" id="MobiDB-lite"/>
    </source>
</evidence>
<evidence type="ECO:0000256" key="1">
    <source>
        <dbReference type="SAM" id="Coils"/>
    </source>
</evidence>
<feature type="compositionally biased region" description="Pro residues" evidence="2">
    <location>
        <begin position="241"/>
        <end position="250"/>
    </location>
</feature>
<feature type="compositionally biased region" description="Basic and acidic residues" evidence="2">
    <location>
        <begin position="28"/>
        <end position="41"/>
    </location>
</feature>
<dbReference type="EMBL" id="AGNL01044897">
    <property type="protein sequence ID" value="EJK49327.1"/>
    <property type="molecule type" value="Genomic_DNA"/>
</dbReference>
<gene>
    <name evidence="3" type="ORF">THAOC_31807</name>
</gene>
<accession>K0RRP4</accession>
<evidence type="ECO:0008006" key="5">
    <source>
        <dbReference type="Google" id="ProtNLM"/>
    </source>
</evidence>
<comment type="caution">
    <text evidence="3">The sequence shown here is derived from an EMBL/GenBank/DDBJ whole genome shotgun (WGS) entry which is preliminary data.</text>
</comment>
<organism evidence="3 4">
    <name type="scientific">Thalassiosira oceanica</name>
    <name type="common">Marine diatom</name>
    <dbReference type="NCBI Taxonomy" id="159749"/>
    <lineage>
        <taxon>Eukaryota</taxon>
        <taxon>Sar</taxon>
        <taxon>Stramenopiles</taxon>
        <taxon>Ochrophyta</taxon>
        <taxon>Bacillariophyta</taxon>
        <taxon>Coscinodiscophyceae</taxon>
        <taxon>Thalassiosirophycidae</taxon>
        <taxon>Thalassiosirales</taxon>
        <taxon>Thalassiosiraceae</taxon>
        <taxon>Thalassiosira</taxon>
    </lineage>
</organism>
<dbReference type="AlphaFoldDB" id="K0RRP4"/>
<feature type="compositionally biased region" description="Basic and acidic residues" evidence="2">
    <location>
        <begin position="117"/>
        <end position="129"/>
    </location>
</feature>
<feature type="coiled-coil region" evidence="1">
    <location>
        <begin position="48"/>
        <end position="79"/>
    </location>
</feature>
<dbReference type="Proteomes" id="UP000266841">
    <property type="component" value="Unassembled WGS sequence"/>
</dbReference>
<sequence>MTNSDGHPSSAPVDKEQNDVRLTAAKTRANDRRSRRTRNDRLIRRARRDRIEADLEDIRKSLKTIKEAFQADLKRADAERDAHWAKLDAKIKAERDAHWAKLDAKLRRSATLAGRKVRDVEEPGEHVSAEEVVLGTTLDPDDEEPGEDVSAEEVVLGTTVFRDEDPGEDGPPTTSDLYNFDDSDSEDGMVPMPVTNPTPPTDPDPPLKDSTPPHRSISKSTPTNAPDQPSANHDQEWLQTSPPPDPPVPTPKRESRNRQSTDYHTPAAHIHVQVYGYPPAHNGHGGYHSNVYMDSDSEDSHGHYGDDASYGGYHSNGIDSDEYEFAGCNYYRGDSDDEGRFY</sequence>
<proteinExistence type="predicted"/>
<evidence type="ECO:0000313" key="3">
    <source>
        <dbReference type="EMBL" id="EJK49327.1"/>
    </source>
</evidence>
<feature type="region of interest" description="Disordered" evidence="2">
    <location>
        <begin position="117"/>
        <end position="267"/>
    </location>
</feature>
<keyword evidence="4" id="KW-1185">Reference proteome</keyword>